<reference evidence="4 5" key="1">
    <citation type="journal article" date="2024" name="J. Plant Pathol.">
        <title>Sequence and assembly of the genome of Seiridium unicorne, isolate CBS 538.82, causal agent of cypress canker disease.</title>
        <authorList>
            <person name="Scali E."/>
            <person name="Rocca G.D."/>
            <person name="Danti R."/>
            <person name="Garbelotto M."/>
            <person name="Barberini S."/>
            <person name="Baroncelli R."/>
            <person name="Emiliani G."/>
        </authorList>
    </citation>
    <scope>NUCLEOTIDE SEQUENCE [LARGE SCALE GENOMIC DNA]</scope>
    <source>
        <strain evidence="4 5">BM-138-508</strain>
    </source>
</reference>
<feature type="domain" description="F5/8 type C" evidence="3">
    <location>
        <begin position="16"/>
        <end position="168"/>
    </location>
</feature>
<dbReference type="EMBL" id="JARVKF010000417">
    <property type="protein sequence ID" value="KAK9415347.1"/>
    <property type="molecule type" value="Genomic_DNA"/>
</dbReference>
<gene>
    <name evidence="4" type="ORF">SUNI508_10537</name>
</gene>
<accession>A0ABR2ULC2</accession>
<dbReference type="InterPro" id="IPR014756">
    <property type="entry name" value="Ig_E-set"/>
</dbReference>
<organism evidence="4 5">
    <name type="scientific">Seiridium unicorne</name>
    <dbReference type="NCBI Taxonomy" id="138068"/>
    <lineage>
        <taxon>Eukaryota</taxon>
        <taxon>Fungi</taxon>
        <taxon>Dikarya</taxon>
        <taxon>Ascomycota</taxon>
        <taxon>Pezizomycotina</taxon>
        <taxon>Sordariomycetes</taxon>
        <taxon>Xylariomycetidae</taxon>
        <taxon>Amphisphaeriales</taxon>
        <taxon>Sporocadaceae</taxon>
        <taxon>Seiridium</taxon>
    </lineage>
</organism>
<dbReference type="PROSITE" id="PS50022">
    <property type="entry name" value="FA58C_3"/>
    <property type="match status" value="1"/>
</dbReference>
<dbReference type="InterPro" id="IPR011043">
    <property type="entry name" value="Gal_Oxase/kelch_b-propeller"/>
</dbReference>
<dbReference type="InterPro" id="IPR008979">
    <property type="entry name" value="Galactose-bd-like_sf"/>
</dbReference>
<evidence type="ECO:0000259" key="3">
    <source>
        <dbReference type="PROSITE" id="PS50022"/>
    </source>
</evidence>
<dbReference type="Pfam" id="PF00754">
    <property type="entry name" value="F5_F8_type_C"/>
    <property type="match status" value="1"/>
</dbReference>
<feature type="chain" id="PRO_5046105972" evidence="2">
    <location>
        <begin position="19"/>
        <end position="660"/>
    </location>
</feature>
<dbReference type="InterPro" id="IPR009880">
    <property type="entry name" value="Glyoxal_oxidase_N"/>
</dbReference>
<dbReference type="Gene3D" id="2.60.40.10">
    <property type="entry name" value="Immunoglobulins"/>
    <property type="match status" value="1"/>
</dbReference>
<keyword evidence="5" id="KW-1185">Reference proteome</keyword>
<dbReference type="Pfam" id="PF09118">
    <property type="entry name" value="GO-like_E_set"/>
    <property type="match status" value="1"/>
</dbReference>
<evidence type="ECO:0000313" key="5">
    <source>
        <dbReference type="Proteomes" id="UP001408356"/>
    </source>
</evidence>
<dbReference type="Gene3D" id="2.130.10.80">
    <property type="entry name" value="Galactose oxidase/kelch, beta-propeller"/>
    <property type="match status" value="1"/>
</dbReference>
<dbReference type="Proteomes" id="UP001408356">
    <property type="component" value="Unassembled WGS sequence"/>
</dbReference>
<dbReference type="PANTHER" id="PTHR32208">
    <property type="entry name" value="SECRETED PROTEIN-RELATED"/>
    <property type="match status" value="1"/>
</dbReference>
<dbReference type="SUPFAM" id="SSF50965">
    <property type="entry name" value="Galactose oxidase, central domain"/>
    <property type="match status" value="1"/>
</dbReference>
<dbReference type="SUPFAM" id="SSF49785">
    <property type="entry name" value="Galactose-binding domain-like"/>
    <property type="match status" value="1"/>
</dbReference>
<evidence type="ECO:0000256" key="1">
    <source>
        <dbReference type="ARBA" id="ARBA00022729"/>
    </source>
</evidence>
<sequence length="660" mass="69906">MLFSNWASGLFLLPFVSAQQTWDWAKPISRTGWVVSADSSNTGNEATKAIDGNTSTFWHTQYSPSNAPLPHYIQVDLLKSYVVNGIGYQPRQDGKRNGDIGQHTITFSTDGTTWSSPIAYGNWLSDATTKYSFWSNSSARYVRITASSEAQGVGNQWSSMAELYVYSPDTTLDGSKYVAPSKVSQGSWDVTLNLPIVPAAGAISGDNVVVFWSAYRPDLFTSGTGLTDTALWTPSSQVVTPKVVSNTGHDMFCPGISTDANGLIVVTGGNDAKKTSYYSPSSGAWTTGAQMALGRGYQAQTTIADGRIFTIGGSWNGGYGGKNGEIYNSTANTWTSLSGCSVTPILTNDAQGAFRTDNHAWLFAWKANSVFQAGPSKAMNWFNVSGTGSYTSAGTRASDADSMCGTATLYDAVNGYILTAGGSPSYQDSSATKNTHRIKLGDAAATPTVTQVASMSYARSFANAVVLPDGKTLVFGGQSYAVPFTDTTSSLPSELFDPSTLRWTVVAPIAEPRNYHSIGLLLPDATVLSGGGGLCGTGCLQNHFTAQIYSPPYLFNADGSSATRPTIKTVSATSFKPGDKFTVSTDVAATFALIRHGSSTHTVNTDQRRVPLTTTNAGTLTYSITLPTDAGVLLPGYWMLFALNGAGVPSVATQFKILLP</sequence>
<protein>
    <submittedName>
        <fullName evidence="4">F5/8 type C domain-containing protein</fullName>
    </submittedName>
</protein>
<evidence type="ECO:0000313" key="4">
    <source>
        <dbReference type="EMBL" id="KAK9415347.1"/>
    </source>
</evidence>
<dbReference type="InterPro" id="IPR006652">
    <property type="entry name" value="Kelch_1"/>
</dbReference>
<dbReference type="SMART" id="SM00612">
    <property type="entry name" value="Kelch"/>
    <property type="match status" value="3"/>
</dbReference>
<dbReference type="Pfam" id="PF07250">
    <property type="entry name" value="Glyoxal_oxid_N"/>
    <property type="match status" value="1"/>
</dbReference>
<dbReference type="InterPro" id="IPR037293">
    <property type="entry name" value="Gal_Oxidase_central_sf"/>
</dbReference>
<feature type="signal peptide" evidence="2">
    <location>
        <begin position="1"/>
        <end position="18"/>
    </location>
</feature>
<dbReference type="CDD" id="cd02851">
    <property type="entry name" value="E_set_GO_C"/>
    <property type="match status" value="1"/>
</dbReference>
<dbReference type="InterPro" id="IPR013783">
    <property type="entry name" value="Ig-like_fold"/>
</dbReference>
<keyword evidence="1 2" id="KW-0732">Signal</keyword>
<evidence type="ECO:0000256" key="2">
    <source>
        <dbReference type="SAM" id="SignalP"/>
    </source>
</evidence>
<dbReference type="PANTHER" id="PTHR32208:SF68">
    <property type="entry name" value="GALACTOSE OXIDASE"/>
    <property type="match status" value="1"/>
</dbReference>
<dbReference type="Gene3D" id="2.60.120.260">
    <property type="entry name" value="Galactose-binding domain-like"/>
    <property type="match status" value="1"/>
</dbReference>
<dbReference type="InterPro" id="IPR015202">
    <property type="entry name" value="GO-like_E_set"/>
</dbReference>
<dbReference type="InterPro" id="IPR000421">
    <property type="entry name" value="FA58C"/>
</dbReference>
<dbReference type="SUPFAM" id="SSF81296">
    <property type="entry name" value="E set domains"/>
    <property type="match status" value="1"/>
</dbReference>
<name>A0ABR2ULC2_9PEZI</name>
<comment type="caution">
    <text evidence="4">The sequence shown here is derived from an EMBL/GenBank/DDBJ whole genome shotgun (WGS) entry which is preliminary data.</text>
</comment>
<proteinExistence type="predicted"/>